<dbReference type="Pfam" id="PF14525">
    <property type="entry name" value="AraC_binding_2"/>
    <property type="match status" value="1"/>
</dbReference>
<reference evidence="6" key="1">
    <citation type="journal article" date="2019" name="Int. J. Syst. Evol. Microbiol.">
        <title>The Global Catalogue of Microorganisms (GCM) 10K type strain sequencing project: providing services to taxonomists for standard genome sequencing and annotation.</title>
        <authorList>
            <consortium name="The Broad Institute Genomics Platform"/>
            <consortium name="The Broad Institute Genome Sequencing Center for Infectious Disease"/>
            <person name="Wu L."/>
            <person name="Ma J."/>
        </authorList>
    </citation>
    <scope>NUCLEOTIDE SEQUENCE [LARGE SCALE GENOMIC DNA]</scope>
    <source>
        <strain evidence="6">JCM 32206</strain>
    </source>
</reference>
<evidence type="ECO:0000259" key="4">
    <source>
        <dbReference type="PROSITE" id="PS01124"/>
    </source>
</evidence>
<dbReference type="EMBL" id="BAABFB010000075">
    <property type="protein sequence ID" value="GAA4490392.1"/>
    <property type="molecule type" value="Genomic_DNA"/>
</dbReference>
<keyword evidence="3" id="KW-0804">Transcription</keyword>
<evidence type="ECO:0000256" key="3">
    <source>
        <dbReference type="ARBA" id="ARBA00023163"/>
    </source>
</evidence>
<keyword evidence="1" id="KW-0805">Transcription regulation</keyword>
<protein>
    <recommendedName>
        <fullName evidence="4">HTH araC/xylS-type domain-containing protein</fullName>
    </recommendedName>
</protein>
<dbReference type="PROSITE" id="PS01124">
    <property type="entry name" value="HTH_ARAC_FAMILY_2"/>
    <property type="match status" value="1"/>
</dbReference>
<sequence>MRTATDTAAGPGDWGEAEHAVSDAYFPHVLTPLAAGSEPHLDVRALQLGELRLARIGWGGEVSVESRHPGAFAVNIPLSGRIESVTEGRRVVSLPGQASVFPPDTDAVITRWTDDCEIVGVKLDRDHLRREMARILGRPDRRLPDQVDLSTPEGESWMALLRSVMEGVRGGETLWRNPIVAEQLSGALTAAFVLAVMPDDAGGAARPRIVKRVLDRLQEDPSQPWTSADMAEVAGVSVRRLQEGFREYLGVCPRDHLLDLRLERIHEELVAGDPSDTSVTEVALRWGITHTGRFAASYRRKYGVSPSSTLRG</sequence>
<evidence type="ECO:0000256" key="1">
    <source>
        <dbReference type="ARBA" id="ARBA00023015"/>
    </source>
</evidence>
<dbReference type="InterPro" id="IPR050204">
    <property type="entry name" value="AraC_XylS_family_regulators"/>
</dbReference>
<keyword evidence="6" id="KW-1185">Reference proteome</keyword>
<dbReference type="PANTHER" id="PTHR46796:SF12">
    <property type="entry name" value="HTH-TYPE DNA-BINDING TRANSCRIPTIONAL ACTIVATOR EUTR"/>
    <property type="match status" value="1"/>
</dbReference>
<proteinExistence type="predicted"/>
<dbReference type="InterPro" id="IPR018060">
    <property type="entry name" value="HTH_AraC"/>
</dbReference>
<dbReference type="PANTHER" id="PTHR46796">
    <property type="entry name" value="HTH-TYPE TRANSCRIPTIONAL ACTIVATOR RHAS-RELATED"/>
    <property type="match status" value="1"/>
</dbReference>
<keyword evidence="2" id="KW-0238">DNA-binding</keyword>
<feature type="domain" description="HTH araC/xylS-type" evidence="4">
    <location>
        <begin position="211"/>
        <end position="312"/>
    </location>
</feature>
<dbReference type="SUPFAM" id="SSF46689">
    <property type="entry name" value="Homeodomain-like"/>
    <property type="match status" value="1"/>
</dbReference>
<dbReference type="Pfam" id="PF12833">
    <property type="entry name" value="HTH_18"/>
    <property type="match status" value="1"/>
</dbReference>
<evidence type="ECO:0000256" key="2">
    <source>
        <dbReference type="ARBA" id="ARBA00023125"/>
    </source>
</evidence>
<evidence type="ECO:0000313" key="6">
    <source>
        <dbReference type="Proteomes" id="UP001501183"/>
    </source>
</evidence>
<dbReference type="Proteomes" id="UP001501183">
    <property type="component" value="Unassembled WGS sequence"/>
</dbReference>
<organism evidence="5 6">
    <name type="scientific">Rhodococcus olei</name>
    <dbReference type="NCBI Taxonomy" id="2161675"/>
    <lineage>
        <taxon>Bacteria</taxon>
        <taxon>Bacillati</taxon>
        <taxon>Actinomycetota</taxon>
        <taxon>Actinomycetes</taxon>
        <taxon>Mycobacteriales</taxon>
        <taxon>Nocardiaceae</taxon>
        <taxon>Rhodococcus</taxon>
    </lineage>
</organism>
<dbReference type="InterPro" id="IPR035418">
    <property type="entry name" value="AraC-bd_2"/>
</dbReference>
<dbReference type="Gene3D" id="1.10.10.60">
    <property type="entry name" value="Homeodomain-like"/>
    <property type="match status" value="1"/>
</dbReference>
<comment type="caution">
    <text evidence="5">The sequence shown here is derived from an EMBL/GenBank/DDBJ whole genome shotgun (WGS) entry which is preliminary data.</text>
</comment>
<dbReference type="PROSITE" id="PS00041">
    <property type="entry name" value="HTH_ARAC_FAMILY_1"/>
    <property type="match status" value="1"/>
</dbReference>
<name>A0ABP8PRX6_9NOCA</name>
<accession>A0ABP8PRX6</accession>
<dbReference type="SMART" id="SM00342">
    <property type="entry name" value="HTH_ARAC"/>
    <property type="match status" value="1"/>
</dbReference>
<dbReference type="InterPro" id="IPR018062">
    <property type="entry name" value="HTH_AraC-typ_CS"/>
</dbReference>
<gene>
    <name evidence="5" type="ORF">GCM10023094_53600</name>
</gene>
<dbReference type="RefSeq" id="WP_345352995.1">
    <property type="nucleotide sequence ID" value="NZ_BAABFB010000075.1"/>
</dbReference>
<evidence type="ECO:0000313" key="5">
    <source>
        <dbReference type="EMBL" id="GAA4490392.1"/>
    </source>
</evidence>
<dbReference type="InterPro" id="IPR009057">
    <property type="entry name" value="Homeodomain-like_sf"/>
</dbReference>